<dbReference type="Proteomes" id="UP000176939">
    <property type="component" value="Unassembled WGS sequence"/>
</dbReference>
<proteinExistence type="predicted"/>
<sequence length="63" mass="7457">MPFASKSQMRWMFAKKPEMAKEWAEHTPDTKDLPEKKKKVKKSLIEIFSLDEAYKLIKGCYYG</sequence>
<dbReference type="AlphaFoldDB" id="A0A1F7X478"/>
<dbReference type="EMBL" id="MGFQ01000024">
    <property type="protein sequence ID" value="OGM09168.1"/>
    <property type="molecule type" value="Genomic_DNA"/>
</dbReference>
<evidence type="ECO:0000313" key="2">
    <source>
        <dbReference type="Proteomes" id="UP000176939"/>
    </source>
</evidence>
<name>A0A1F7X478_9BACT</name>
<accession>A0A1F7X478</accession>
<reference evidence="1 2" key="1">
    <citation type="journal article" date="2016" name="Nat. Commun.">
        <title>Thousands of microbial genomes shed light on interconnected biogeochemical processes in an aquifer system.</title>
        <authorList>
            <person name="Anantharaman K."/>
            <person name="Brown C.T."/>
            <person name="Hug L.A."/>
            <person name="Sharon I."/>
            <person name="Castelle C.J."/>
            <person name="Probst A.J."/>
            <person name="Thomas B.C."/>
            <person name="Singh A."/>
            <person name="Wilkins M.J."/>
            <person name="Karaoz U."/>
            <person name="Brodie E.L."/>
            <person name="Williams K.H."/>
            <person name="Hubbard S.S."/>
            <person name="Banfield J.F."/>
        </authorList>
    </citation>
    <scope>NUCLEOTIDE SEQUENCE [LARGE SCALE GENOMIC DNA]</scope>
</reference>
<evidence type="ECO:0000313" key="1">
    <source>
        <dbReference type="EMBL" id="OGM09168.1"/>
    </source>
</evidence>
<gene>
    <name evidence="1" type="ORF">A2Z67_04475</name>
</gene>
<protein>
    <submittedName>
        <fullName evidence="1">Uncharacterized protein</fullName>
    </submittedName>
</protein>
<comment type="caution">
    <text evidence="1">The sequence shown here is derived from an EMBL/GenBank/DDBJ whole genome shotgun (WGS) entry which is preliminary data.</text>
</comment>
<organism evidence="1 2">
    <name type="scientific">Candidatus Woesebacteria bacterium RBG_13_36_22</name>
    <dbReference type="NCBI Taxonomy" id="1802478"/>
    <lineage>
        <taxon>Bacteria</taxon>
        <taxon>Candidatus Woeseibacteriota</taxon>
    </lineage>
</organism>